<evidence type="ECO:0000313" key="1">
    <source>
        <dbReference type="EMBL" id="PAV19550.1"/>
    </source>
</evidence>
<accession>A0A286UIY6</accession>
<comment type="caution">
    <text evidence="1">The sequence shown here is derived from an EMBL/GenBank/DDBJ whole genome shotgun (WGS) entry which is preliminary data.</text>
</comment>
<reference evidence="1 2" key="1">
    <citation type="journal article" date="2017" name="Mol. Ecol.">
        <title>Comparative and population genomic landscape of Phellinus noxius: A hypervariable fungus causing root rot in trees.</title>
        <authorList>
            <person name="Chung C.L."/>
            <person name="Lee T.J."/>
            <person name="Akiba M."/>
            <person name="Lee H.H."/>
            <person name="Kuo T.H."/>
            <person name="Liu D."/>
            <person name="Ke H.M."/>
            <person name="Yokoi T."/>
            <person name="Roa M.B."/>
            <person name="Lu M.J."/>
            <person name="Chang Y.Y."/>
            <person name="Ann P.J."/>
            <person name="Tsai J.N."/>
            <person name="Chen C.Y."/>
            <person name="Tzean S.S."/>
            <person name="Ota Y."/>
            <person name="Hattori T."/>
            <person name="Sahashi N."/>
            <person name="Liou R.F."/>
            <person name="Kikuchi T."/>
            <person name="Tsai I.J."/>
        </authorList>
    </citation>
    <scope>NUCLEOTIDE SEQUENCE [LARGE SCALE GENOMIC DNA]</scope>
    <source>
        <strain evidence="1 2">FFPRI411160</strain>
    </source>
</reference>
<dbReference type="EMBL" id="NBII01000004">
    <property type="protein sequence ID" value="PAV19550.1"/>
    <property type="molecule type" value="Genomic_DNA"/>
</dbReference>
<protein>
    <submittedName>
        <fullName evidence="1">Uncharacterized protein</fullName>
    </submittedName>
</protein>
<keyword evidence="2" id="KW-1185">Reference proteome</keyword>
<dbReference type="InParanoid" id="A0A286UIY6"/>
<sequence length="82" mass="9325">MLPSSSSYNYTFGNLRSYNFIASFVSSVIVKFRAIEEAHEGLKDHVSLKICQILKVLKADKYVSESTAQTRYISKSQKIDEN</sequence>
<dbReference type="AlphaFoldDB" id="A0A286UIY6"/>
<name>A0A286UIY6_9AGAM</name>
<evidence type="ECO:0000313" key="2">
    <source>
        <dbReference type="Proteomes" id="UP000217199"/>
    </source>
</evidence>
<organism evidence="1 2">
    <name type="scientific">Pyrrhoderma noxium</name>
    <dbReference type="NCBI Taxonomy" id="2282107"/>
    <lineage>
        <taxon>Eukaryota</taxon>
        <taxon>Fungi</taxon>
        <taxon>Dikarya</taxon>
        <taxon>Basidiomycota</taxon>
        <taxon>Agaricomycotina</taxon>
        <taxon>Agaricomycetes</taxon>
        <taxon>Hymenochaetales</taxon>
        <taxon>Hymenochaetaceae</taxon>
        <taxon>Pyrrhoderma</taxon>
    </lineage>
</organism>
<dbReference type="Proteomes" id="UP000217199">
    <property type="component" value="Unassembled WGS sequence"/>
</dbReference>
<proteinExistence type="predicted"/>
<gene>
    <name evidence="1" type="ORF">PNOK_0448400</name>
</gene>